<dbReference type="InterPro" id="IPR024743">
    <property type="entry name" value="Dynein_HC_stalk"/>
</dbReference>
<dbReference type="FunFam" id="3.40.50.300:FF:000049">
    <property type="entry name" value="Dynein, axonemal, heavy chain 5"/>
    <property type="match status" value="1"/>
</dbReference>
<feature type="domain" description="AAA+ ATPase" evidence="21">
    <location>
        <begin position="1782"/>
        <end position="1919"/>
    </location>
</feature>
<dbReference type="Gene3D" id="3.40.50.300">
    <property type="entry name" value="P-loop containing nucleotide triphosphate hydrolases"/>
    <property type="match status" value="5"/>
</dbReference>
<dbReference type="PANTHER" id="PTHR22878">
    <property type="entry name" value="DYNEIN HEAVY CHAIN 6, AXONEMAL-LIKE-RELATED"/>
    <property type="match status" value="1"/>
</dbReference>
<comment type="subcellular location">
    <subcellularLocation>
        <location evidence="1">Cell projection</location>
        <location evidence="1">Cilium</location>
        <location evidence="1">Flagellum</location>
    </subcellularLocation>
    <subcellularLocation>
        <location evidence="2">Cytoplasm</location>
        <location evidence="2">Cytoskeleton</location>
        <location evidence="2">Cilium axoneme</location>
    </subcellularLocation>
</comment>
<proteinExistence type="inferred from homology"/>
<dbReference type="InterPro" id="IPR024317">
    <property type="entry name" value="Dynein_heavy_chain_D4_dom"/>
</dbReference>
<protein>
    <recommendedName>
        <fullName evidence="18">Dynein-1, subspecies f</fullName>
    </recommendedName>
</protein>
<dbReference type="InterPro" id="IPR041466">
    <property type="entry name" value="Dynein_AAA5_ext"/>
</dbReference>
<gene>
    <name evidence="22" type="ORF">PCOS0759_LOCUS440</name>
</gene>
<dbReference type="FunFam" id="1.10.287.2620:FF:000002">
    <property type="entry name" value="Dynein heavy chain 2, axonemal"/>
    <property type="match status" value="1"/>
</dbReference>
<sequence length="4421" mass="508759">MNNDSFSNLPNGTSSTSTSTNNQLNFTLDQNLEGGLYLGPTQLHSLSLLLNGVYMPLLQTKQSSKLSSGVNGASKDTPHTAMVSYDFMNNLKKFSSQTYQTLTQLKGEVSLEIPQVDISDPKEASRDEQIVATIESKLEYWTQLIRSLLEQTIGRTREGDGPLSEIEFWRQRAAALGTFWEQLNDDAVKQMIEVLRHYDASQMLAGYEDQFQELTKMYMEAKDNVKFLETLERHFKNISRAQHSLLPISDTLPSMMRALRMVWVISRHYNTDKQMVPLLELIANEIADKVEDYLDFDKTVHLIFDQPEVVRSKLIEGKNVLRKWKKTYEKVKTEIENSERDTQWDFEPDPLFERTEYMHARCMDLIFIVDTIVKYKNFLGPEMEAGTGDKRGVEDVLKDVESLLVPIKKFPNVFDTKSEKRWKILMKEFKENVQEIEISINDFIDRSFVKIQSAEGAFKLLQDVKKIQSQDDDAIKHNMQLKSLHILDRFGLEVDQIKHIFDTEKDNPPRTKNLPPTAGSIYWSNSLFERIRTPILSISNDILDNNEKGKQIKDKCLVVANSIKEFEKNLFDSWKNNVTSAAMTYLKMNILDGDLSKLKGYVNFHPNLTLLIQESKYLDKLNKKVPELAQNVTLQEDKYHGYVENLKIMLDNFNSSVKSLEHAEYRILKPEIEKLMKTLQPGFTVLNWNSLGIEDFIKRCNKQIDNFQSIVTKVKRNTSIIRGLVNQIKNTVLVIDPRELKDRCLDLQQLYTILENHKNDQIAVVRKKYTTISQTLLKIEGDLISSNVIQDINENTDVTGRAPLIASYYEHWEKKIFRALTRMVLNSINRLSQFRKTPGIIRVSASLIHAEIVKTPDPEEVVKMMHKIMRSIIESTKCCIRWMSGTCVEITQIDIKKKDVKDDPKTIIENNFSFYTEISNMRNQVLTKARFAVVQGINRTLAKLHKLLEYYQKFSDYWKLPKEAAIQRFGEKKPSWEAFDERLEDCMKLIQDIQIHSKPIKDIHFIRVDISNLLRSIQEEARKWIDGFGRLLNTKIKPKLDALEKEIENYKEKLDADIQSINDLRNVLGVIDAIRNRSVDMERDYREVESCYNTLQIYNIEGVPNAEIRNASALSDKWERLLKKAAKRLKELEPEKEKFAEETKTNVLEFKKEIEALSKDFYSGPNNENTELSDGLKLMDRLRTRLTKVQETRDYLVRSEKLFELKITSYPVLVELERDMASVGKVYDLYREWKTLVDKWSKTLFEQIPIEEMKKQTKIFLGRLRKDFTKEIEDHHTHQNLRHLVDSFKKSIPLFENLKSDALRDRHWEELMEKTGVQFDPKIATLQNLIDMQLYKYEDQIDEIFSDAKKELKIEHLLRDVAEAWRNRKFEMKKHIRDGQDRGYILIGRDIIKEALEEDTTQLAGVSGSRHVAPFMAELSSWEKILSTIDEVIDLWWDVQNTWINLEVIFIGSQDIREQLQALAKEFDKLDSDWTKLMFDTSKNRLIKEACNVKGRRSLLEGLQQRLSACQKGLSAYLQTKRDAFPRFFYISDDELLSILGSSDPENVQTQIRKMFSNCGKLIFKQGGKVVLGMQSPEQEEFKFSSPVVAENVVEKWLTDVDVEMKDSLKQLTKAAVFHYPKSNRIGWIKENLGMVSLAGSQIWWTWEVEDAFRRVKDGDKTSVKDLSVKLTDQLNDLVDNVRTKLSSQERQKITTMIIIDVHARDIVDNLVRDSILDDRDFEWESQLRFYWDKSVDNCKIRQCSGEFDYGYEYMGLNGRLVITPLTDRCFMTLTQALTFNLGGSPAGPAGTGKTESVKDLAKSMALPVMVMNCGEGLDYKAMGRIFSGLCQNGAWGCFDEFNRIEIEVLSVVAQQMFKIISAIQAGLESFVFEGNQEISLNASCGIFVTMNPGYAGRTELPDNLKALLRPISMMVPDSALICEIQLFAQGFEEPKPLAKKIATLYSLMAQQLSKQTHYDFGLRNIIGVLSAAGALKREHEGEQVDEEVLLMTACADMNLPKFVSQDLPLFKAIMNDLFPGIELPNKDLGALQRTIEEVLENGHLQKHPYIIDKCIQLYETKITRHGVMVVGETGAGKSTVWSTLQKAMTLLTERGDSNFTKVETHIINPKAVNNAELFGEYNKSREWQHGILAVTMKHTCSDPSPNQKWMLFDGPVDTLWIESMNTVLDDNKILTLISGERITLDEKVSLLFEVQDLAVASPATVSRCGMVFFDYSSLGWEPQFDTWVTLRRIHEEKIESPNPSAVEKLLRTTLRDFVGRALELKQECTDVIEANSFNLVRSLTNLFDSLAIPAHGVHPNEDESNYLDMIQKYFIFSMIWSIGGTVDEEGRKKLDMLFREFDPQFPSEETVYEYYIDTKAKIWKPWDERVNKNWKPPTDKPFYKILVPTVDTTRNAFIIDALLKAERNILVTGITGTGKTAIIDFVLDQLPELQYVVNTVNFSAQTSSNKLQEVIEVDVEKKSFDTYAPLSGKQLVVFMDDFNMPQKDLFGSQPPLELIRQWIDYGFWYDRQKTTKKFIKKMQLVTAMGPPGGGRTHIPQRLQSRFNLINITFPSDSQLKRIFGTLLEHRFSHLEEVKGLTEFITQGTIEIYKLVTENLRPIPSKSHYVFNLRDMSKVFQGIFEADHESMDNTAQATRLWVHECYRVFYDRLIDDEDRNWFYAQICEQLSNTFSTKWGSLFKPEMKKPYPFGRILRGTYQEMENRAELMDMLDMHLKNYNGQIGVQPMNLVLFNDAVEHLCRIARIITQPRGHACLVGVGGSGRQSLTRLAAFISEMEVFSIEVTGSYHQKEFHEDLQNVMLLSGEKRKDTVFLLNDTQLVEESFLEDINTLLGSGEVPNLFDEEGMQQIYDSLKKDALEAGCNDIRTEIYKYFVDQSRKHLHVVICMSPVGESFRSRIRMYPALVNCTTLDWFSEWPHDALQEVALHFIKDLSLEGEEGNPELKKNIAVIFDTIHSSVNEESERMQRELKRTNYVTPTNYLELVTGYKSLLQEKRVQIGDMKSKLEKGLSTLEKAREDVSKMSIDLEKQKKEAAASKQECESLMLNILSQKSTADDKKQQVELDRSNIQIKKAKADKIREEAQANLDEALPALEAAEDALKNLDSKDISEIRAYAKPPRAVEETLCAVMVVLKRKASFEEAKKVISSPKQFIDSLLNYRKDQMSPKLLQKIGKITSKPDFTPDRVGQVSNAAKGLCLWVIALETYGHVYREVKPKKDRLEEAERVLATNQKKLEQAEAQLQELEETLDRLSQKYKEKVDENEKLRKLKESTEAKLHRAEQLVGGLEGERVRWGESIEQYKKQLHNLTGDVLVAAAFLSYGGPFDSEYRARLSQSWCAQLKKFKISLSADFSCINFLAKPTDVQLWNIQGLPSDDFSIENGALVTRGRRWPLMIDPQGQANKWIKNYEKGKLQVTDLRKDDLMRTLKNAIKFGQPVLIQDIGEEIDASLDPIIGKAVIQRGNAKILKLGDEELSWSENFRLYLTTKMANPLYTPEISTKTTIVNFAVTKTGLEEQLLGIVVKHERPELETQKREIVTSVAKGKKTMEELEDTILKLLTSASNPLEDESLVQTLQKSKSTSESISKQMQKSLQTEKKIDAARNQYRLAANRASILYFVLTDLSLIDPMYQFSLDTYIELFENSIENSDKPPRQDLVQVRVDLLNKYHTESVYHTTCQGLFEKDKLLFSFQMTIKLEQEHLGKEFNMDEYNFFLKGGQVLDKESQTPNPCPQWLPEEAWDNIYELDRLPSFHGIANSFEEVAVDWKEWYTSQEPENQNLPSEWQTKLNTYWERMIVVRAARADRVSIMVKEYIKDKMGEKYITPPVNDIAQIFHGSSCYTPFIFVLSPGVDPAEGLKRFAEQHNVNLRSLSLGQGQEVEAKNLISTARVEGEWVFLANCHLMIKWMPELEKIIETFTDPDQKPDGKFRLWLSSKPHPKFPITILQKSRKITTEPPQGLGSNIKRLYQPFEAEEFEHACSKPVYKRLLFSLAFFHSVLLERRKFGMLGWNIPYDFNDSDFAISNDILKLYLEKYDEIPWEALRFLIGEVNYGGRVSDDNDRRVLNVYAHQYFNDQIASTPEYKLCDDKRYAIPKDGRLDVYTKAISQLPSDDPPIAFGQHPNADISSQIFNSTNLLNKMLSLTAMVSSGADQKTPEDIVMETARDILENRLPEPIDTSVAEGAGVNALTTVLLQESQRYNELLDIIRSSLSDLILSVKGELVMTEELEEVFRYLYEGKVPPLWKKAYPSMKLLASWIRDFSQRMEQLKDWSEGDPPAVFWLSGFTFPSGFLTALKQMSARSRNVAIDELQFEFVVMSPEQCHNRPKEGAYIKGLFLEGAGWDVEQQALCEPDPMELIVQMPIIWFRPVQNKKKISREIFECPLYTYPFRAGTSFILHVELKCADGSPERYIKRGAGLLLSTAS</sequence>
<dbReference type="Pfam" id="PF12774">
    <property type="entry name" value="AAA_6"/>
    <property type="match status" value="1"/>
</dbReference>
<dbReference type="Gene3D" id="3.20.180.20">
    <property type="entry name" value="Dynein heavy chain, N-terminal domain 2"/>
    <property type="match status" value="1"/>
</dbReference>
<dbReference type="InterPro" id="IPR041658">
    <property type="entry name" value="AAA_lid_11"/>
</dbReference>
<evidence type="ECO:0000256" key="20">
    <source>
        <dbReference type="SAM" id="MobiDB-lite"/>
    </source>
</evidence>
<dbReference type="FunFam" id="1.10.8.710:FF:000001">
    <property type="entry name" value="Dynein axonemal heavy chain 2"/>
    <property type="match status" value="1"/>
</dbReference>
<dbReference type="InterPro" id="IPR027417">
    <property type="entry name" value="P-loop_NTPase"/>
</dbReference>
<keyword evidence="10" id="KW-0243">Dynein</keyword>
<keyword evidence="15" id="KW-0966">Cell projection</keyword>
<comment type="subunit">
    <text evidence="17">The I1 inner arm complex (also known as the f dynein complex) is a two-headed isoform composed of two heavy chains (1-alpha and 1-beta), three intermediate chains and three light chains. I1 occupies a specific position proximal to the first radial spoke and repeats every 96 nm along the length of the axoneme.</text>
</comment>
<keyword evidence="6" id="KW-0677">Repeat</keyword>
<dbReference type="FunFam" id="3.40.50.300:FF:002141">
    <property type="entry name" value="Dynein heavy chain"/>
    <property type="match status" value="1"/>
</dbReference>
<dbReference type="Pfam" id="PF12780">
    <property type="entry name" value="AAA_8"/>
    <property type="match status" value="1"/>
</dbReference>
<evidence type="ECO:0000256" key="19">
    <source>
        <dbReference type="SAM" id="Coils"/>
    </source>
</evidence>
<feature type="coiled-coil region" evidence="19">
    <location>
        <begin position="3014"/>
        <end position="3085"/>
    </location>
</feature>
<dbReference type="GO" id="GO:0051959">
    <property type="term" value="F:dynein light intermediate chain binding"/>
    <property type="evidence" value="ECO:0007669"/>
    <property type="project" value="InterPro"/>
</dbReference>
<evidence type="ECO:0000256" key="16">
    <source>
        <dbReference type="ARBA" id="ARBA00054075"/>
    </source>
</evidence>
<accession>A0A7S1KN20</accession>
<keyword evidence="7" id="KW-0547">Nucleotide-binding</keyword>
<dbReference type="Pfam" id="PF08385">
    <property type="entry name" value="DHC_N1"/>
    <property type="match status" value="1"/>
</dbReference>
<evidence type="ECO:0000256" key="7">
    <source>
        <dbReference type="ARBA" id="ARBA00022741"/>
    </source>
</evidence>
<dbReference type="GO" id="GO:0070286">
    <property type="term" value="P:axonemal dynein complex assembly"/>
    <property type="evidence" value="ECO:0007669"/>
    <property type="project" value="UniProtKB-ARBA"/>
</dbReference>
<dbReference type="Pfam" id="PF22597">
    <property type="entry name" value="DYN_lid"/>
    <property type="match status" value="1"/>
</dbReference>
<dbReference type="Pfam" id="PF12781">
    <property type="entry name" value="AAA_9"/>
    <property type="match status" value="1"/>
</dbReference>
<dbReference type="Gene3D" id="1.10.8.710">
    <property type="match status" value="1"/>
</dbReference>
<evidence type="ECO:0000256" key="12">
    <source>
        <dbReference type="ARBA" id="ARBA00023069"/>
    </source>
</evidence>
<evidence type="ECO:0000256" key="8">
    <source>
        <dbReference type="ARBA" id="ARBA00022840"/>
    </source>
</evidence>
<keyword evidence="12" id="KW-0969">Cilium</keyword>
<feature type="domain" description="AAA+ ATPase" evidence="21">
    <location>
        <begin position="2406"/>
        <end position="2574"/>
    </location>
</feature>
<dbReference type="Pfam" id="PF17852">
    <property type="entry name" value="Dynein_AAA_lid"/>
    <property type="match status" value="1"/>
</dbReference>
<dbReference type="PROSITE" id="PS00675">
    <property type="entry name" value="SIGMA54_INTERACT_1"/>
    <property type="match status" value="1"/>
</dbReference>
<name>A0A7S1KN20_9EUKA</name>
<dbReference type="InterPro" id="IPR041228">
    <property type="entry name" value="Dynein_C"/>
</dbReference>
<evidence type="ECO:0000256" key="1">
    <source>
        <dbReference type="ARBA" id="ARBA00004230"/>
    </source>
</evidence>
<dbReference type="GO" id="GO:0005524">
    <property type="term" value="F:ATP binding"/>
    <property type="evidence" value="ECO:0007669"/>
    <property type="project" value="UniProtKB-KW"/>
</dbReference>
<dbReference type="GO" id="GO:0045505">
    <property type="term" value="F:dynein intermediate chain binding"/>
    <property type="evidence" value="ECO:0007669"/>
    <property type="project" value="InterPro"/>
</dbReference>
<evidence type="ECO:0000256" key="17">
    <source>
        <dbReference type="ARBA" id="ARBA00063032"/>
    </source>
</evidence>
<dbReference type="InterPro" id="IPR042219">
    <property type="entry name" value="AAA_lid_11_sf"/>
</dbReference>
<dbReference type="Pfam" id="PF08393">
    <property type="entry name" value="DHC_N2"/>
    <property type="match status" value="1"/>
</dbReference>
<dbReference type="FunFam" id="1.20.140.100:FF:000001">
    <property type="entry name" value="dynein heavy chain 17, axonemal"/>
    <property type="match status" value="1"/>
</dbReference>
<evidence type="ECO:0000256" key="14">
    <source>
        <dbReference type="ARBA" id="ARBA00023212"/>
    </source>
</evidence>
<dbReference type="GO" id="GO:0005858">
    <property type="term" value="C:axonemal dynein complex"/>
    <property type="evidence" value="ECO:0007669"/>
    <property type="project" value="UniProtKB-ARBA"/>
</dbReference>
<dbReference type="Gene3D" id="1.20.140.100">
    <property type="entry name" value="Dynein heavy chain, N-terminal domain 2"/>
    <property type="match status" value="1"/>
</dbReference>
<keyword evidence="4" id="KW-0963">Cytoplasm</keyword>
<keyword evidence="11 19" id="KW-0175">Coiled coil</keyword>
<evidence type="ECO:0000313" key="22">
    <source>
        <dbReference type="EMBL" id="CAD9077209.1"/>
    </source>
</evidence>
<evidence type="ECO:0000256" key="4">
    <source>
        <dbReference type="ARBA" id="ARBA00022490"/>
    </source>
</evidence>
<feature type="coiled-coil region" evidence="19">
    <location>
        <begin position="204"/>
        <end position="231"/>
    </location>
</feature>
<dbReference type="InterPro" id="IPR035699">
    <property type="entry name" value="AAA_6"/>
</dbReference>
<keyword evidence="8" id="KW-0067">ATP-binding</keyword>
<comment type="function">
    <text evidence="16">Force generating protein of eukaryotic cilia and flagella. Produces force towards the minus ends of microtubules. Dynein has ATPase activity; the force-producing power stroke is thought to occur on release of ADP. Required for assembly of the I1 inner arm complex and its targeting to the appropriate axoneme location. Also required for phototaxis.</text>
</comment>
<dbReference type="Pfam" id="PF03028">
    <property type="entry name" value="Dynein_heavy"/>
    <property type="match status" value="1"/>
</dbReference>
<dbReference type="InterPro" id="IPR026983">
    <property type="entry name" value="DHC"/>
</dbReference>
<keyword evidence="13" id="KW-0505">Motor protein</keyword>
<feature type="coiled-coil region" evidence="19">
    <location>
        <begin position="618"/>
        <end position="663"/>
    </location>
</feature>
<evidence type="ECO:0000256" key="10">
    <source>
        <dbReference type="ARBA" id="ARBA00023017"/>
    </source>
</evidence>
<evidence type="ECO:0000256" key="15">
    <source>
        <dbReference type="ARBA" id="ARBA00023273"/>
    </source>
</evidence>
<dbReference type="Gene3D" id="1.20.1270.280">
    <property type="match status" value="1"/>
</dbReference>
<dbReference type="FunFam" id="1.20.920.30:FF:000009">
    <property type="entry name" value="Dynein heavy chain 9"/>
    <property type="match status" value="1"/>
</dbReference>
<dbReference type="InterPro" id="IPR043157">
    <property type="entry name" value="Dynein_AAA1S"/>
</dbReference>
<organism evidence="22">
    <name type="scientific">Percolomonas cosmopolitus</name>
    <dbReference type="NCBI Taxonomy" id="63605"/>
    <lineage>
        <taxon>Eukaryota</taxon>
        <taxon>Discoba</taxon>
        <taxon>Heterolobosea</taxon>
        <taxon>Tetramitia</taxon>
        <taxon>Eutetramitia</taxon>
        <taxon>Percolomonadidae</taxon>
        <taxon>Percolomonas</taxon>
    </lineage>
</organism>
<dbReference type="Pfam" id="PF18198">
    <property type="entry name" value="AAA_lid_11"/>
    <property type="match status" value="1"/>
</dbReference>
<dbReference type="GO" id="GO:0060294">
    <property type="term" value="P:cilium movement involved in cell motility"/>
    <property type="evidence" value="ECO:0007669"/>
    <property type="project" value="UniProtKB-ARBA"/>
</dbReference>
<evidence type="ECO:0000256" key="13">
    <source>
        <dbReference type="ARBA" id="ARBA00023175"/>
    </source>
</evidence>
<dbReference type="InterPro" id="IPR013594">
    <property type="entry name" value="Dynein_heavy_tail"/>
</dbReference>
<dbReference type="Gene3D" id="1.20.920.20">
    <property type="match status" value="1"/>
</dbReference>
<dbReference type="InterPro" id="IPR025662">
    <property type="entry name" value="Sigma_54_int_dom_ATP-bd_1"/>
</dbReference>
<dbReference type="Gene3D" id="6.10.140.1060">
    <property type="match status" value="1"/>
</dbReference>
<comment type="similarity">
    <text evidence="3">Belongs to the dynein heavy chain family.</text>
</comment>
<dbReference type="FunFam" id="1.10.8.1220:FF:000001">
    <property type="entry name" value="Dynein axonemal heavy chain 5"/>
    <property type="match status" value="1"/>
</dbReference>
<dbReference type="SMART" id="SM00382">
    <property type="entry name" value="AAA"/>
    <property type="match status" value="3"/>
</dbReference>
<dbReference type="FunFam" id="3.40.50.300:FF:000044">
    <property type="entry name" value="Dynein heavy chain 5, axonemal"/>
    <property type="match status" value="1"/>
</dbReference>
<keyword evidence="5" id="KW-0493">Microtubule</keyword>
<dbReference type="Gene3D" id="1.20.920.30">
    <property type="match status" value="1"/>
</dbReference>
<dbReference type="InterPro" id="IPR003593">
    <property type="entry name" value="AAA+_ATPase"/>
</dbReference>
<feature type="coiled-coil region" evidence="19">
    <location>
        <begin position="1033"/>
        <end position="1067"/>
    </location>
</feature>
<dbReference type="FunFam" id="1.20.920.20:FF:000001">
    <property type="entry name" value="dynein heavy chain 2, axonemal"/>
    <property type="match status" value="1"/>
</dbReference>
<dbReference type="Gene3D" id="1.10.287.2620">
    <property type="match status" value="1"/>
</dbReference>
<dbReference type="InterPro" id="IPR035706">
    <property type="entry name" value="AAA_9"/>
</dbReference>
<dbReference type="InterPro" id="IPR042228">
    <property type="entry name" value="Dynein_linker_3"/>
</dbReference>
<dbReference type="InterPro" id="IPR043160">
    <property type="entry name" value="Dynein_C_barrel"/>
</dbReference>
<evidence type="ECO:0000256" key="18">
    <source>
        <dbReference type="ARBA" id="ARBA00077719"/>
    </source>
</evidence>
<evidence type="ECO:0000256" key="6">
    <source>
        <dbReference type="ARBA" id="ARBA00022737"/>
    </source>
</evidence>
<evidence type="ECO:0000256" key="11">
    <source>
        <dbReference type="ARBA" id="ARBA00023054"/>
    </source>
</evidence>
<feature type="coiled-coil region" evidence="19">
    <location>
        <begin position="1122"/>
        <end position="1160"/>
    </location>
</feature>
<dbReference type="FunFam" id="1.20.58.1120:FF:000008">
    <property type="entry name" value="Dynein heavy chain 10, axonemal"/>
    <property type="match status" value="1"/>
</dbReference>
<dbReference type="GO" id="GO:0008569">
    <property type="term" value="F:minus-end-directed microtubule motor activity"/>
    <property type="evidence" value="ECO:0007669"/>
    <property type="project" value="InterPro"/>
</dbReference>
<feature type="coiled-coil region" evidence="19">
    <location>
        <begin position="3218"/>
        <end position="3290"/>
    </location>
</feature>
<dbReference type="EMBL" id="HBGD01000575">
    <property type="protein sequence ID" value="CAD9077209.1"/>
    <property type="molecule type" value="Transcribed_RNA"/>
</dbReference>
<evidence type="ECO:0000256" key="9">
    <source>
        <dbReference type="ARBA" id="ARBA00022846"/>
    </source>
</evidence>
<dbReference type="SUPFAM" id="SSF52540">
    <property type="entry name" value="P-loop containing nucleoside triphosphate hydrolases"/>
    <property type="match status" value="4"/>
</dbReference>
<dbReference type="Gene3D" id="1.10.8.1220">
    <property type="match status" value="1"/>
</dbReference>
<reference evidence="22" key="1">
    <citation type="submission" date="2021-01" db="EMBL/GenBank/DDBJ databases">
        <authorList>
            <person name="Corre E."/>
            <person name="Pelletier E."/>
            <person name="Niang G."/>
            <person name="Scheremetjew M."/>
            <person name="Finn R."/>
            <person name="Kale V."/>
            <person name="Holt S."/>
            <person name="Cochrane G."/>
            <person name="Meng A."/>
            <person name="Brown T."/>
            <person name="Cohen L."/>
        </authorList>
    </citation>
    <scope>NUCLEOTIDE SEQUENCE</scope>
    <source>
        <strain evidence="22">WS</strain>
    </source>
</reference>
<dbReference type="Pfam" id="PF12777">
    <property type="entry name" value="MT"/>
    <property type="match status" value="1"/>
</dbReference>
<dbReference type="Pfam" id="PF18199">
    <property type="entry name" value="Dynein_C"/>
    <property type="match status" value="1"/>
</dbReference>
<dbReference type="InterPro" id="IPR004273">
    <property type="entry name" value="Dynein_heavy_D6_P-loop"/>
</dbReference>
<dbReference type="InterPro" id="IPR013602">
    <property type="entry name" value="Dynein_heavy_linker"/>
</dbReference>
<feature type="region of interest" description="Disordered" evidence="20">
    <location>
        <begin position="1"/>
        <end position="22"/>
    </location>
</feature>
<feature type="domain" description="AAA+ ATPase" evidence="21">
    <location>
        <begin position="2064"/>
        <end position="2217"/>
    </location>
</feature>
<feature type="compositionally biased region" description="Low complexity" evidence="20">
    <location>
        <begin position="7"/>
        <end position="22"/>
    </location>
</feature>
<dbReference type="FunFam" id="3.20.180.20:FF:000002">
    <property type="entry name" value="Cytoplasmic dynein heavy chain 1"/>
    <property type="match status" value="1"/>
</dbReference>
<dbReference type="Gene3D" id="1.10.472.130">
    <property type="match status" value="1"/>
</dbReference>
<dbReference type="Gene3D" id="1.10.8.720">
    <property type="entry name" value="Region D6 of dynein motor"/>
    <property type="match status" value="1"/>
</dbReference>
<dbReference type="Pfam" id="PF12775">
    <property type="entry name" value="AAA_7"/>
    <property type="match status" value="1"/>
</dbReference>
<evidence type="ECO:0000256" key="2">
    <source>
        <dbReference type="ARBA" id="ARBA00004430"/>
    </source>
</evidence>
<dbReference type="InterPro" id="IPR042222">
    <property type="entry name" value="Dynein_2_N"/>
</dbReference>
<keyword evidence="9" id="KW-0282">Flagellum</keyword>
<dbReference type="FunFam" id="3.40.50.300:FF:000153">
    <property type="entry name" value="Dynein axonemal heavy chain 1"/>
    <property type="match status" value="1"/>
</dbReference>
<dbReference type="GO" id="GO:0031514">
    <property type="term" value="C:motile cilium"/>
    <property type="evidence" value="ECO:0007669"/>
    <property type="project" value="UniProtKB-SubCell"/>
</dbReference>
<dbReference type="FunFam" id="3.10.490.20:FF:000008">
    <property type="entry name" value="dynein heavy chain 2, axonemal"/>
    <property type="match status" value="1"/>
</dbReference>
<evidence type="ECO:0000259" key="21">
    <source>
        <dbReference type="SMART" id="SM00382"/>
    </source>
</evidence>
<evidence type="ECO:0000256" key="5">
    <source>
        <dbReference type="ARBA" id="ARBA00022701"/>
    </source>
</evidence>
<dbReference type="GO" id="GO:0005874">
    <property type="term" value="C:microtubule"/>
    <property type="evidence" value="ECO:0007669"/>
    <property type="project" value="UniProtKB-KW"/>
</dbReference>
<dbReference type="InterPro" id="IPR054354">
    <property type="entry name" value="DYNC2H1-like_lid"/>
</dbReference>
<dbReference type="Gene3D" id="3.10.490.20">
    <property type="match status" value="1"/>
</dbReference>
<evidence type="ECO:0000256" key="3">
    <source>
        <dbReference type="ARBA" id="ARBA00008887"/>
    </source>
</evidence>
<keyword evidence="14" id="KW-0206">Cytoskeleton</keyword>
<dbReference type="Gene3D" id="1.20.58.1120">
    <property type="match status" value="1"/>
</dbReference>